<evidence type="ECO:0000313" key="3">
    <source>
        <dbReference type="Proteomes" id="UP000766904"/>
    </source>
</evidence>
<dbReference type="Pfam" id="PF24035">
    <property type="entry name" value="DUF7344"/>
    <property type="match status" value="2"/>
</dbReference>
<dbReference type="InterPro" id="IPR036388">
    <property type="entry name" value="WH-like_DNA-bd_sf"/>
</dbReference>
<dbReference type="Proteomes" id="UP000766904">
    <property type="component" value="Unassembled WGS sequence"/>
</dbReference>
<comment type="caution">
    <text evidence="2">The sequence shown here is derived from an EMBL/GenBank/DDBJ whole genome shotgun (WGS) entry which is preliminary data.</text>
</comment>
<feature type="domain" description="DUF7344" evidence="1">
    <location>
        <begin position="125"/>
        <end position="197"/>
    </location>
</feature>
<protein>
    <recommendedName>
        <fullName evidence="1">DUF7344 domain-containing protein</fullName>
    </recommendedName>
</protein>
<dbReference type="InterPro" id="IPR055768">
    <property type="entry name" value="DUF7344"/>
</dbReference>
<dbReference type="RefSeq" id="WP_148855718.1">
    <property type="nucleotide sequence ID" value="NZ_PHNJ01000001.1"/>
</dbReference>
<organism evidence="2 3">
    <name type="scientific">Natronococcus pandeyae</name>
    <dbReference type="NCBI Taxonomy" id="2055836"/>
    <lineage>
        <taxon>Archaea</taxon>
        <taxon>Methanobacteriati</taxon>
        <taxon>Methanobacteriota</taxon>
        <taxon>Stenosarchaea group</taxon>
        <taxon>Halobacteria</taxon>
        <taxon>Halobacteriales</taxon>
        <taxon>Natrialbaceae</taxon>
        <taxon>Natronococcus</taxon>
    </lineage>
</organism>
<dbReference type="AlphaFoldDB" id="A0A8J8TTU3"/>
<accession>A0A8J8TTU3</accession>
<evidence type="ECO:0000259" key="1">
    <source>
        <dbReference type="Pfam" id="PF24035"/>
    </source>
</evidence>
<dbReference type="Gene3D" id="1.10.10.10">
    <property type="entry name" value="Winged helix-like DNA-binding domain superfamily/Winged helix DNA-binding domain"/>
    <property type="match status" value="2"/>
</dbReference>
<name>A0A8J8TTU3_9EURY</name>
<evidence type="ECO:0000313" key="2">
    <source>
        <dbReference type="EMBL" id="TYL40087.1"/>
    </source>
</evidence>
<gene>
    <name evidence="2" type="ORF">CV102_00455</name>
</gene>
<feature type="domain" description="DUF7344" evidence="1">
    <location>
        <begin position="24"/>
        <end position="98"/>
    </location>
</feature>
<keyword evidence="3" id="KW-1185">Reference proteome</keyword>
<sequence length="208" mass="23493">MSSDVQIGGDGTRGSLSEIPAEWYETLRHPRRIRLLEVLRSGESPFTLTELTGAVARQEADDEADGQLYHEVRISLVHNHLPRLAEYGILEWDDETVVLEDDTPLPLRDLSRLLERCDAQDRLLEVLVHPVRTQLYSILRERERPVSVDRLASELATREAGSLSDPEEARISLHHSHLPAMDDVGALEFDRESGTVRRSDRSTPSVSN</sequence>
<dbReference type="OrthoDB" id="192898at2157"/>
<proteinExistence type="predicted"/>
<reference evidence="2" key="1">
    <citation type="submission" date="2017-11" db="EMBL/GenBank/DDBJ databases">
        <authorList>
            <person name="Kajale S.C."/>
            <person name="Sharma A."/>
        </authorList>
    </citation>
    <scope>NUCLEOTIDE SEQUENCE</scope>
    <source>
        <strain evidence="2">LS1_42</strain>
    </source>
</reference>
<dbReference type="EMBL" id="PHNJ01000001">
    <property type="protein sequence ID" value="TYL40087.1"/>
    <property type="molecule type" value="Genomic_DNA"/>
</dbReference>